<evidence type="ECO:0000313" key="2">
    <source>
        <dbReference type="Proteomes" id="UP000494206"/>
    </source>
</evidence>
<dbReference type="AlphaFoldDB" id="A0A8S1FFI7"/>
<sequence length="457" mass="53358">MSQKIAKTSSVVPQQESLTCIQATCHVDVDMPIPMVPLDDMKYFNKIASCELPMDMTRPKMDFPKIRKWSEEEVRMIIEKSKSLCEYKDYESLSEFFEAESGIHDLALSFDGKSRNMFLDIMEPHLCELIAKTFEERIEISWSPENKDDETMNYERSIVIDMINKKQCYFRFFGEVEDVSSLNRVFLFARDGCFDSGWIQCMVCCKLIHSTSTTIKQHAKSCETHAWKLSKGNSLKMSGSKRVKYLTESCPIDRIPRPFVPLPKTVNWKPEDLRDVINMTKEMCVKFNYQSLSELMEYQNGLHEFALTFDKNSRALFLKQIEPILIQNVADRFSERIEIPWTSEYKDVESLDREKSIVAEHINNNQYYPRVYDDPNDVASMNHIFLLKKGDGLFDSGWLQCMVCCQLIHAKCPMINGHAKSCEERSWQMNQCTSDESERSFIFPLRPCESFLHRKLE</sequence>
<keyword evidence="2" id="KW-1185">Reference proteome</keyword>
<reference evidence="1 2" key="1">
    <citation type="submission" date="2020-04" db="EMBL/GenBank/DDBJ databases">
        <authorList>
            <person name="Laetsch R D."/>
            <person name="Stevens L."/>
            <person name="Kumar S."/>
            <person name="Blaxter L. M."/>
        </authorList>
    </citation>
    <scope>NUCLEOTIDE SEQUENCE [LARGE SCALE GENOMIC DNA]</scope>
</reference>
<dbReference type="EMBL" id="CADEPM010000010">
    <property type="protein sequence ID" value="CAB3410450.1"/>
    <property type="molecule type" value="Genomic_DNA"/>
</dbReference>
<gene>
    <name evidence="1" type="ORF">CBOVIS_LOCUS11973</name>
</gene>
<proteinExistence type="predicted"/>
<evidence type="ECO:0000313" key="1">
    <source>
        <dbReference type="EMBL" id="CAB3410450.1"/>
    </source>
</evidence>
<organism evidence="1 2">
    <name type="scientific">Caenorhabditis bovis</name>
    <dbReference type="NCBI Taxonomy" id="2654633"/>
    <lineage>
        <taxon>Eukaryota</taxon>
        <taxon>Metazoa</taxon>
        <taxon>Ecdysozoa</taxon>
        <taxon>Nematoda</taxon>
        <taxon>Chromadorea</taxon>
        <taxon>Rhabditida</taxon>
        <taxon>Rhabditina</taxon>
        <taxon>Rhabditomorpha</taxon>
        <taxon>Rhabditoidea</taxon>
        <taxon>Rhabditidae</taxon>
        <taxon>Peloderinae</taxon>
        <taxon>Caenorhabditis</taxon>
    </lineage>
</organism>
<accession>A0A8S1FFI7</accession>
<name>A0A8S1FFI7_9PELO</name>
<comment type="caution">
    <text evidence="1">The sequence shown here is derived from an EMBL/GenBank/DDBJ whole genome shotgun (WGS) entry which is preliminary data.</text>
</comment>
<dbReference type="Proteomes" id="UP000494206">
    <property type="component" value="Unassembled WGS sequence"/>
</dbReference>
<protein>
    <submittedName>
        <fullName evidence="1">Uncharacterized protein</fullName>
    </submittedName>
</protein>